<dbReference type="Proteomes" id="UP000698800">
    <property type="component" value="Unassembled WGS sequence"/>
</dbReference>
<dbReference type="EMBL" id="JAGHQL010000130">
    <property type="protein sequence ID" value="KAH0537828.1"/>
    <property type="molecule type" value="Genomic_DNA"/>
</dbReference>
<feature type="binding site" evidence="5">
    <location>
        <position position="117"/>
    </location>
    <ligand>
        <name>substrate</name>
    </ligand>
</feature>
<dbReference type="PROSITE" id="PS00798">
    <property type="entry name" value="ALDOKETO_REDUCTASE_1"/>
    <property type="match status" value="1"/>
</dbReference>
<dbReference type="PROSITE" id="PS00062">
    <property type="entry name" value="ALDOKETO_REDUCTASE_2"/>
    <property type="match status" value="1"/>
</dbReference>
<keyword evidence="9" id="KW-1185">Reference proteome</keyword>
<feature type="active site" description="Proton donor" evidence="4">
    <location>
        <position position="62"/>
    </location>
</feature>
<dbReference type="InterPro" id="IPR036812">
    <property type="entry name" value="NAD(P)_OxRdtase_dom_sf"/>
</dbReference>
<dbReference type="Pfam" id="PF00248">
    <property type="entry name" value="Aldo_ket_red"/>
    <property type="match status" value="1"/>
</dbReference>
<dbReference type="FunFam" id="3.20.20.100:FF:000002">
    <property type="entry name" value="2,5-diketo-D-gluconic acid reductase A"/>
    <property type="match status" value="1"/>
</dbReference>
<evidence type="ECO:0000256" key="4">
    <source>
        <dbReference type="PIRSR" id="PIRSR000097-1"/>
    </source>
</evidence>
<keyword evidence="2" id="KW-0521">NADP</keyword>
<evidence type="ECO:0000256" key="3">
    <source>
        <dbReference type="ARBA" id="ARBA00023002"/>
    </source>
</evidence>
<dbReference type="GO" id="GO:0016616">
    <property type="term" value="F:oxidoreductase activity, acting on the CH-OH group of donors, NAD or NADP as acceptor"/>
    <property type="evidence" value="ECO:0007669"/>
    <property type="project" value="UniProtKB-ARBA"/>
</dbReference>
<proteinExistence type="inferred from homology"/>
<dbReference type="PANTHER" id="PTHR43827">
    <property type="entry name" value="2,5-DIKETO-D-GLUCONIC ACID REDUCTASE"/>
    <property type="match status" value="1"/>
</dbReference>
<dbReference type="AlphaFoldDB" id="A0A9P8KW07"/>
<accession>A0A9P8KW07</accession>
<dbReference type="InterPro" id="IPR018170">
    <property type="entry name" value="Aldo/ket_reductase_CS"/>
</dbReference>
<evidence type="ECO:0000256" key="2">
    <source>
        <dbReference type="ARBA" id="ARBA00022857"/>
    </source>
</evidence>
<feature type="domain" description="NADP-dependent oxidoreductase" evidence="7">
    <location>
        <begin position="24"/>
        <end position="274"/>
    </location>
</feature>
<dbReference type="InterPro" id="IPR023210">
    <property type="entry name" value="NADP_OxRdtase_dom"/>
</dbReference>
<dbReference type="PRINTS" id="PR00069">
    <property type="entry name" value="ALDKETRDTASE"/>
</dbReference>
<feature type="site" description="Lowers pKa of active site Tyr" evidence="6">
    <location>
        <position position="87"/>
    </location>
</feature>
<evidence type="ECO:0000256" key="6">
    <source>
        <dbReference type="PIRSR" id="PIRSR000097-3"/>
    </source>
</evidence>
<dbReference type="InterPro" id="IPR044494">
    <property type="entry name" value="AKR3C2/3"/>
</dbReference>
<evidence type="ECO:0000313" key="8">
    <source>
        <dbReference type="EMBL" id="KAH0537828.1"/>
    </source>
</evidence>
<dbReference type="PIRSF" id="PIRSF000097">
    <property type="entry name" value="AKR"/>
    <property type="match status" value="1"/>
</dbReference>
<comment type="caution">
    <text evidence="8">The sequence shown here is derived from an EMBL/GenBank/DDBJ whole genome shotgun (WGS) entry which is preliminary data.</text>
</comment>
<evidence type="ECO:0000256" key="5">
    <source>
        <dbReference type="PIRSR" id="PIRSR000097-2"/>
    </source>
</evidence>
<dbReference type="GO" id="GO:0016652">
    <property type="term" value="F:oxidoreductase activity, acting on NAD(P)H as acceptor"/>
    <property type="evidence" value="ECO:0007669"/>
    <property type="project" value="InterPro"/>
</dbReference>
<sequence>MAARYPIPTLRLRDGHSIPALGFGIGTAWIDGKKTEINRKLVEAIKTAIKLGYRHFDTAEVYNSERELGIAIKESEVPREEFFVTTKLWKNWDNITASFEASLERLRMDYVDLYLIHSPFFVESSKDLQTQWSSLEALHSTGRARSIGVSNFYAPHLTAILQTAKIKPVINQIELHPYLQHPDLQALLKTHNIALASYGPLTPITKASPGPVDEVVERLARKYGAGEGEILLRWVIEQGGVAITTSSKEERMRGYLKATEFELTEDEVKEISEKGKRKHHREFFRSRF</sequence>
<dbReference type="PANTHER" id="PTHR43827:SF3">
    <property type="entry name" value="NADP-DEPENDENT OXIDOREDUCTASE DOMAIN-CONTAINING PROTEIN"/>
    <property type="match status" value="1"/>
</dbReference>
<dbReference type="CDD" id="cd19120">
    <property type="entry name" value="AKR_AKR3C2-3"/>
    <property type="match status" value="1"/>
</dbReference>
<evidence type="ECO:0000313" key="9">
    <source>
        <dbReference type="Proteomes" id="UP000698800"/>
    </source>
</evidence>
<keyword evidence="3" id="KW-0560">Oxidoreductase</keyword>
<comment type="similarity">
    <text evidence="1">Belongs to the aldo/keto reductase family.</text>
</comment>
<dbReference type="Gene3D" id="3.20.20.100">
    <property type="entry name" value="NADP-dependent oxidoreductase domain"/>
    <property type="match status" value="1"/>
</dbReference>
<evidence type="ECO:0000259" key="7">
    <source>
        <dbReference type="Pfam" id="PF00248"/>
    </source>
</evidence>
<reference evidence="8" key="1">
    <citation type="submission" date="2021-03" db="EMBL/GenBank/DDBJ databases">
        <title>Comparative genomics and phylogenomic investigation of the class Geoglossomycetes provide insights into ecological specialization and systematics.</title>
        <authorList>
            <person name="Melie T."/>
            <person name="Pirro S."/>
            <person name="Miller A.N."/>
            <person name="Quandt A."/>
        </authorList>
    </citation>
    <scope>NUCLEOTIDE SEQUENCE</scope>
    <source>
        <strain evidence="8">GBOQ0MN5Z8</strain>
    </source>
</reference>
<organism evidence="8 9">
    <name type="scientific">Glutinoglossum americanum</name>
    <dbReference type="NCBI Taxonomy" id="1670608"/>
    <lineage>
        <taxon>Eukaryota</taxon>
        <taxon>Fungi</taxon>
        <taxon>Dikarya</taxon>
        <taxon>Ascomycota</taxon>
        <taxon>Pezizomycotina</taxon>
        <taxon>Geoglossomycetes</taxon>
        <taxon>Geoglossales</taxon>
        <taxon>Geoglossaceae</taxon>
        <taxon>Glutinoglossum</taxon>
    </lineage>
</organism>
<dbReference type="SUPFAM" id="SSF51430">
    <property type="entry name" value="NAD(P)-linked oxidoreductase"/>
    <property type="match status" value="1"/>
</dbReference>
<dbReference type="OrthoDB" id="416253at2759"/>
<name>A0A9P8KW07_9PEZI</name>
<protein>
    <recommendedName>
        <fullName evidence="7">NADP-dependent oxidoreductase domain-containing protein</fullName>
    </recommendedName>
</protein>
<evidence type="ECO:0000256" key="1">
    <source>
        <dbReference type="ARBA" id="ARBA00007905"/>
    </source>
</evidence>
<gene>
    <name evidence="8" type="ORF">FGG08_005441</name>
</gene>
<dbReference type="InterPro" id="IPR020471">
    <property type="entry name" value="AKR"/>
</dbReference>